<dbReference type="GO" id="GO:0008757">
    <property type="term" value="F:S-adenosylmethionine-dependent methyltransferase activity"/>
    <property type="evidence" value="ECO:0007669"/>
    <property type="project" value="InterPro"/>
</dbReference>
<dbReference type="RefSeq" id="WP_150033644.1">
    <property type="nucleotide sequence ID" value="NZ_VWSH01000004.1"/>
</dbReference>
<evidence type="ECO:0000256" key="2">
    <source>
        <dbReference type="ARBA" id="ARBA00022603"/>
    </source>
</evidence>
<proteinExistence type="predicted"/>
<evidence type="ECO:0000256" key="4">
    <source>
        <dbReference type="ARBA" id="ARBA00025707"/>
    </source>
</evidence>
<comment type="pathway">
    <text evidence="4">Phospholipid metabolism.</text>
</comment>
<comment type="caution">
    <text evidence="6">The sequence shown here is derived from an EMBL/GenBank/DDBJ whole genome shotgun (WGS) entry which is preliminary data.</text>
</comment>
<dbReference type="Gene3D" id="3.40.50.150">
    <property type="entry name" value="Vaccinia Virus protein VP39"/>
    <property type="match status" value="1"/>
</dbReference>
<dbReference type="Proteomes" id="UP000323632">
    <property type="component" value="Unassembled WGS sequence"/>
</dbReference>
<dbReference type="AlphaFoldDB" id="A0A5M6CE55"/>
<dbReference type="CDD" id="cd02440">
    <property type="entry name" value="AdoMet_MTases"/>
    <property type="match status" value="1"/>
</dbReference>
<dbReference type="Pfam" id="PF08241">
    <property type="entry name" value="Methyltransf_11"/>
    <property type="match status" value="1"/>
</dbReference>
<evidence type="ECO:0000256" key="1">
    <source>
        <dbReference type="ARBA" id="ARBA00005189"/>
    </source>
</evidence>
<sequence length="232" mass="26376">MDQPDFQSIAAQLRNPKGEDGIKTAVRMSENNAFMIASCIDSLDLKPEEKVLEIGPGGGLHLPYLFQKENSVRYSGVDISETMIEMASENNPSLIETGSVKLQLVTNNNGYAVLPFEDNYFDKIFTVNTIYFWDNALEQARELYRALNTTGQIAVCFATADFMEQLPFTKYGFHLYSLEKAIQLFENAGFKDIKTIRQKEWIENTVNGNIERIFTIISCRKDGHYNPETRSL</sequence>
<evidence type="ECO:0000259" key="5">
    <source>
        <dbReference type="Pfam" id="PF08241"/>
    </source>
</evidence>
<organism evidence="6 7">
    <name type="scientific">Taibaiella lutea</name>
    <dbReference type="NCBI Taxonomy" id="2608001"/>
    <lineage>
        <taxon>Bacteria</taxon>
        <taxon>Pseudomonadati</taxon>
        <taxon>Bacteroidota</taxon>
        <taxon>Chitinophagia</taxon>
        <taxon>Chitinophagales</taxon>
        <taxon>Chitinophagaceae</taxon>
        <taxon>Taibaiella</taxon>
    </lineage>
</organism>
<evidence type="ECO:0000313" key="6">
    <source>
        <dbReference type="EMBL" id="KAA5532142.1"/>
    </source>
</evidence>
<keyword evidence="7" id="KW-1185">Reference proteome</keyword>
<dbReference type="InterPro" id="IPR029063">
    <property type="entry name" value="SAM-dependent_MTases_sf"/>
</dbReference>
<gene>
    <name evidence="6" type="ORF">F0919_15185</name>
</gene>
<keyword evidence="3 6" id="KW-0808">Transferase</keyword>
<feature type="domain" description="Methyltransferase type 11" evidence="5">
    <location>
        <begin position="52"/>
        <end position="154"/>
    </location>
</feature>
<dbReference type="InterPro" id="IPR013216">
    <property type="entry name" value="Methyltransf_11"/>
</dbReference>
<dbReference type="GO" id="GO:0032259">
    <property type="term" value="P:methylation"/>
    <property type="evidence" value="ECO:0007669"/>
    <property type="project" value="UniProtKB-KW"/>
</dbReference>
<keyword evidence="2 6" id="KW-0489">Methyltransferase</keyword>
<dbReference type="SUPFAM" id="SSF53335">
    <property type="entry name" value="S-adenosyl-L-methionine-dependent methyltransferases"/>
    <property type="match status" value="1"/>
</dbReference>
<accession>A0A5M6CE55</accession>
<evidence type="ECO:0000256" key="3">
    <source>
        <dbReference type="ARBA" id="ARBA00022679"/>
    </source>
</evidence>
<name>A0A5M6CE55_9BACT</name>
<protein>
    <submittedName>
        <fullName evidence="6">Class I SAM-dependent methyltransferase</fullName>
    </submittedName>
</protein>
<dbReference type="PANTHER" id="PTHR44307:SF2">
    <property type="entry name" value="PHOSPHOETHANOLAMINE METHYLTRANSFERASE ISOFORM X1"/>
    <property type="match status" value="1"/>
</dbReference>
<dbReference type="PANTHER" id="PTHR44307">
    <property type="entry name" value="PHOSPHOETHANOLAMINE METHYLTRANSFERASE"/>
    <property type="match status" value="1"/>
</dbReference>
<reference evidence="6 7" key="1">
    <citation type="submission" date="2019-09" db="EMBL/GenBank/DDBJ databases">
        <title>Genome sequence and assembly of Taibaiella sp.</title>
        <authorList>
            <person name="Chhetri G."/>
        </authorList>
    </citation>
    <scope>NUCLEOTIDE SEQUENCE [LARGE SCALE GENOMIC DNA]</scope>
    <source>
        <strain evidence="6 7">KVB11</strain>
    </source>
</reference>
<comment type="pathway">
    <text evidence="1">Lipid metabolism.</text>
</comment>
<evidence type="ECO:0000313" key="7">
    <source>
        <dbReference type="Proteomes" id="UP000323632"/>
    </source>
</evidence>
<dbReference type="EMBL" id="VWSH01000004">
    <property type="protein sequence ID" value="KAA5532142.1"/>
    <property type="molecule type" value="Genomic_DNA"/>
</dbReference>